<dbReference type="PANTHER" id="PTHR12651">
    <property type="entry name" value="26S PROTEASOME NON-ATPASE REGULATORY SUBUNIT 9"/>
    <property type="match status" value="1"/>
</dbReference>
<comment type="caution">
    <text evidence="6">The sequence shown here is derived from an EMBL/GenBank/DDBJ whole genome shotgun (WGS) entry which is preliminary data.</text>
</comment>
<dbReference type="GO" id="GO:0005737">
    <property type="term" value="C:cytoplasm"/>
    <property type="evidence" value="ECO:0007669"/>
    <property type="project" value="TreeGrafter"/>
</dbReference>
<comment type="similarity">
    <text evidence="1">Belongs to the proteasome subunit p27 family.</text>
</comment>
<dbReference type="FunFam" id="2.30.42.10:FF:000107">
    <property type="entry name" value="26S proteasome non-ATPase regulatory subunit 9"/>
    <property type="match status" value="1"/>
</dbReference>
<keyword evidence="7" id="KW-1185">Reference proteome</keyword>
<protein>
    <recommendedName>
        <fullName evidence="8">26S proteasome non-ATPase regulatory subunit 9</fullName>
    </recommendedName>
</protein>
<proteinExistence type="inferred from homology"/>
<gene>
    <name evidence="6" type="ORF">H6P81_000372</name>
</gene>
<accession>A0AAV7F4N6</accession>
<feature type="domain" description="Nas2 N-terminal" evidence="5">
    <location>
        <begin position="12"/>
        <end position="89"/>
    </location>
</feature>
<evidence type="ECO:0008006" key="8">
    <source>
        <dbReference type="Google" id="ProtNLM"/>
    </source>
</evidence>
<dbReference type="Pfam" id="PF17820">
    <property type="entry name" value="PDZ_6"/>
    <property type="match status" value="1"/>
</dbReference>
<evidence type="ECO:0000259" key="4">
    <source>
        <dbReference type="Pfam" id="PF17820"/>
    </source>
</evidence>
<dbReference type="PANTHER" id="PTHR12651:SF1">
    <property type="entry name" value="26S PROTEASOME NON-ATPASE REGULATORY SUBUNIT 9"/>
    <property type="match status" value="1"/>
</dbReference>
<dbReference type="Proteomes" id="UP000825729">
    <property type="component" value="Unassembled WGS sequence"/>
</dbReference>
<dbReference type="InterPro" id="IPR041489">
    <property type="entry name" value="PDZ_6"/>
</dbReference>
<dbReference type="SUPFAM" id="SSF50156">
    <property type="entry name" value="PDZ domain-like"/>
    <property type="match status" value="1"/>
</dbReference>
<dbReference type="InterPro" id="IPR035269">
    <property type="entry name" value="PSMD9"/>
</dbReference>
<evidence type="ECO:0000313" key="7">
    <source>
        <dbReference type="Proteomes" id="UP000825729"/>
    </source>
</evidence>
<dbReference type="AlphaFoldDB" id="A0AAV7F4N6"/>
<reference evidence="6 7" key="1">
    <citation type="submission" date="2021-07" db="EMBL/GenBank/DDBJ databases">
        <title>The Aristolochia fimbriata genome: insights into angiosperm evolution, floral development and chemical biosynthesis.</title>
        <authorList>
            <person name="Jiao Y."/>
        </authorList>
    </citation>
    <scope>NUCLEOTIDE SEQUENCE [LARGE SCALE GENOMIC DNA]</scope>
    <source>
        <strain evidence="6">IBCAS-2021</strain>
        <tissue evidence="6">Leaf</tissue>
    </source>
</reference>
<sequence length="223" mass="24021">MVATNLKAETFSLREQRDAIEIQMNAIIERLCGPEGPGITGNLVDAEGFPRSDIDIPMVRAERRRLAELRNDYKDITEKISKNLELLHSARLAPKVPVPSSNQETQESQGVAPFVLLHGGSSEPSAVAMDVEPISNVPFAAVDEITDGSPAAAAGIQLGDQIVKFGNVEIGEDLLRRLASEAQSNQGLAVPVVVLRQGTLINLSVTPRPWNGRGLLGCHFTIL</sequence>
<evidence type="ECO:0000259" key="5">
    <source>
        <dbReference type="Pfam" id="PF18265"/>
    </source>
</evidence>
<evidence type="ECO:0000313" key="6">
    <source>
        <dbReference type="EMBL" id="KAG9455864.1"/>
    </source>
</evidence>
<dbReference type="InterPro" id="IPR040815">
    <property type="entry name" value="Nas2_N"/>
</dbReference>
<dbReference type="InterPro" id="IPR036034">
    <property type="entry name" value="PDZ_sf"/>
</dbReference>
<dbReference type="GO" id="GO:0005634">
    <property type="term" value="C:nucleus"/>
    <property type="evidence" value="ECO:0007669"/>
    <property type="project" value="TreeGrafter"/>
</dbReference>
<dbReference type="Gene3D" id="6.10.140.1710">
    <property type="match status" value="1"/>
</dbReference>
<feature type="coiled-coil region" evidence="3">
    <location>
        <begin position="59"/>
        <end position="86"/>
    </location>
</feature>
<evidence type="ECO:0000256" key="3">
    <source>
        <dbReference type="SAM" id="Coils"/>
    </source>
</evidence>
<feature type="domain" description="PDZ" evidence="4">
    <location>
        <begin position="143"/>
        <end position="194"/>
    </location>
</feature>
<dbReference type="EMBL" id="JAINDJ010000002">
    <property type="protein sequence ID" value="KAG9455864.1"/>
    <property type="molecule type" value="Genomic_DNA"/>
</dbReference>
<dbReference type="Gene3D" id="2.30.42.10">
    <property type="match status" value="1"/>
</dbReference>
<evidence type="ECO:0000256" key="2">
    <source>
        <dbReference type="ARBA" id="ARBA00023186"/>
    </source>
</evidence>
<dbReference type="Pfam" id="PF18265">
    <property type="entry name" value="Nas2_N"/>
    <property type="match status" value="1"/>
</dbReference>
<name>A0AAV7F4N6_ARIFI</name>
<dbReference type="GO" id="GO:0070682">
    <property type="term" value="P:proteasome regulatory particle assembly"/>
    <property type="evidence" value="ECO:0007669"/>
    <property type="project" value="InterPro"/>
</dbReference>
<organism evidence="6 7">
    <name type="scientific">Aristolochia fimbriata</name>
    <name type="common">White veined hardy Dutchman's pipe vine</name>
    <dbReference type="NCBI Taxonomy" id="158543"/>
    <lineage>
        <taxon>Eukaryota</taxon>
        <taxon>Viridiplantae</taxon>
        <taxon>Streptophyta</taxon>
        <taxon>Embryophyta</taxon>
        <taxon>Tracheophyta</taxon>
        <taxon>Spermatophyta</taxon>
        <taxon>Magnoliopsida</taxon>
        <taxon>Magnoliidae</taxon>
        <taxon>Piperales</taxon>
        <taxon>Aristolochiaceae</taxon>
        <taxon>Aristolochia</taxon>
    </lineage>
</organism>
<evidence type="ECO:0000256" key="1">
    <source>
        <dbReference type="ARBA" id="ARBA00005256"/>
    </source>
</evidence>
<keyword evidence="3" id="KW-0175">Coiled coil</keyword>
<keyword evidence="2" id="KW-0143">Chaperone</keyword>